<feature type="transmembrane region" description="Helical" evidence="2">
    <location>
        <begin position="323"/>
        <end position="344"/>
    </location>
</feature>
<dbReference type="InterPro" id="IPR010640">
    <property type="entry name" value="Low_temperature_requirement_A"/>
</dbReference>
<feature type="transmembrane region" description="Helical" evidence="2">
    <location>
        <begin position="185"/>
        <end position="208"/>
    </location>
</feature>
<feature type="transmembrane region" description="Helical" evidence="2">
    <location>
        <begin position="525"/>
        <end position="545"/>
    </location>
</feature>
<evidence type="ECO:0000256" key="1">
    <source>
        <dbReference type="SAM" id="MobiDB-lite"/>
    </source>
</evidence>
<feature type="compositionally biased region" description="Polar residues" evidence="1">
    <location>
        <begin position="1"/>
        <end position="19"/>
    </location>
</feature>
<proteinExistence type="predicted"/>
<feature type="region of interest" description="Disordered" evidence="1">
    <location>
        <begin position="1"/>
        <end position="27"/>
    </location>
</feature>
<evidence type="ECO:0000313" key="3">
    <source>
        <dbReference type="EMBL" id="KAK7448525.1"/>
    </source>
</evidence>
<feature type="transmembrane region" description="Helical" evidence="2">
    <location>
        <begin position="295"/>
        <end position="317"/>
    </location>
</feature>
<protein>
    <submittedName>
        <fullName evidence="3">Uncharacterized protein</fullName>
    </submittedName>
</protein>
<keyword evidence="2" id="KW-1133">Transmembrane helix</keyword>
<dbReference type="Proteomes" id="UP001498398">
    <property type="component" value="Unassembled WGS sequence"/>
</dbReference>
<feature type="transmembrane region" description="Helical" evidence="2">
    <location>
        <begin position="593"/>
        <end position="612"/>
    </location>
</feature>
<dbReference type="PANTHER" id="PTHR42101:SF1">
    <property type="entry name" value="LOW TEMPERATURE REQUIREMENT A"/>
    <property type="match status" value="1"/>
</dbReference>
<feature type="transmembrane region" description="Helical" evidence="2">
    <location>
        <begin position="256"/>
        <end position="274"/>
    </location>
</feature>
<dbReference type="PANTHER" id="PTHR42101">
    <property type="entry name" value="CHROMOSOME 16, WHOLE GENOME SHOTGUN SEQUENCE"/>
    <property type="match status" value="1"/>
</dbReference>
<name>A0ABR1J577_9AGAR</name>
<keyword evidence="2" id="KW-0472">Membrane</keyword>
<reference evidence="3 4" key="1">
    <citation type="submission" date="2024-01" db="EMBL/GenBank/DDBJ databases">
        <title>A draft genome for the cacao thread blight pathogen Marasmiellus scandens.</title>
        <authorList>
            <person name="Baruah I.K."/>
            <person name="Leung J."/>
            <person name="Bukari Y."/>
            <person name="Amoako-Attah I."/>
            <person name="Meinhardt L.W."/>
            <person name="Bailey B.A."/>
            <person name="Cohen S.P."/>
        </authorList>
    </citation>
    <scope>NUCLEOTIDE SEQUENCE [LARGE SCALE GENOMIC DNA]</scope>
    <source>
        <strain evidence="3 4">GH-19</strain>
    </source>
</reference>
<feature type="transmembrane region" description="Helical" evidence="2">
    <location>
        <begin position="557"/>
        <end position="573"/>
    </location>
</feature>
<dbReference type="Pfam" id="PF06772">
    <property type="entry name" value="LtrA"/>
    <property type="match status" value="1"/>
</dbReference>
<keyword evidence="2" id="KW-0812">Transmembrane</keyword>
<dbReference type="EMBL" id="JBANRG010000038">
    <property type="protein sequence ID" value="KAK7448525.1"/>
    <property type="molecule type" value="Genomic_DNA"/>
</dbReference>
<accession>A0ABR1J577</accession>
<feature type="transmembrane region" description="Helical" evidence="2">
    <location>
        <begin position="80"/>
        <end position="102"/>
    </location>
</feature>
<gene>
    <name evidence="3" type="ORF">VKT23_013788</name>
</gene>
<feature type="transmembrane region" description="Helical" evidence="2">
    <location>
        <begin position="109"/>
        <end position="128"/>
    </location>
</feature>
<keyword evidence="4" id="KW-1185">Reference proteome</keyword>
<feature type="transmembrane region" description="Helical" evidence="2">
    <location>
        <begin position="356"/>
        <end position="377"/>
    </location>
</feature>
<comment type="caution">
    <text evidence="3">The sequence shown here is derived from an EMBL/GenBank/DDBJ whole genome shotgun (WGS) entry which is preliminary data.</text>
</comment>
<sequence length="696" mass="78089">MQSDSLINEANRSSSSFNEASADESDPLIKQRQRSLVPKSGELSVSVSELEWSDLLLEIAMTTAFASLTDGTPILETWNIASYLSFFALVWWVWASQVAYNIRFRQADWLHRMFIFFQVFVFCALAAFTNNFNITNGITDDSKEQQQISQLETSAMGGSEIAKPLLDVENFRDNLMLPTLNVRGISVTMACSRLLLLVQYSTAFYHCVRRDGGLQFSRQSAFVTHIGSLILSSLCYFIAFGVIGRDPDKDDQIAKIFLWYIPLFIEIGAHYLAISNIVRGRVPYDSKQILARSSSVFVITLGGGLDMITEGFQFIVGNVWNESFELIFCGVVVFLLLFSLYFGTGEPGKLSSRRSISLLFFQFFYLAAIIVTLQGIASMLEAGNLGNALELPFDFLTESKFLMEIKGSGVHLNESDYIPSNLEMRLKNQGVSLTTMLNFVNDWMDIVATNTSVKPEAAYNALLQMDVYAIENILFNLKKYPDSGLLVAQLDAFYSVGPEDFQNVNNKSFNDLAERVVVSNATPALWFYAAGGSVLVALGLMGLIRQWPRDKYEWGQIISRLLMGSAIITFTAIDVHASSDVLDENFRYQGSKIWYLATHSWVLPIYALALLIEQITELILLYLAGRSISSYGFSGLNRSLSRVVYSKTKQADHDEFIYAKGEFHGEPEAYFDSYTRYDSTEKGLTSSPDNFVPIHI</sequence>
<organism evidence="3 4">
    <name type="scientific">Marasmiellus scandens</name>
    <dbReference type="NCBI Taxonomy" id="2682957"/>
    <lineage>
        <taxon>Eukaryota</taxon>
        <taxon>Fungi</taxon>
        <taxon>Dikarya</taxon>
        <taxon>Basidiomycota</taxon>
        <taxon>Agaricomycotina</taxon>
        <taxon>Agaricomycetes</taxon>
        <taxon>Agaricomycetidae</taxon>
        <taxon>Agaricales</taxon>
        <taxon>Marasmiineae</taxon>
        <taxon>Omphalotaceae</taxon>
        <taxon>Marasmiellus</taxon>
    </lineage>
</organism>
<evidence type="ECO:0000313" key="4">
    <source>
        <dbReference type="Proteomes" id="UP001498398"/>
    </source>
</evidence>
<evidence type="ECO:0000256" key="2">
    <source>
        <dbReference type="SAM" id="Phobius"/>
    </source>
</evidence>
<feature type="transmembrane region" description="Helical" evidence="2">
    <location>
        <begin position="220"/>
        <end position="244"/>
    </location>
</feature>